<dbReference type="Gene3D" id="3.40.50.2300">
    <property type="match status" value="2"/>
</dbReference>
<dbReference type="InterPro" id="IPR028082">
    <property type="entry name" value="Peripla_BP_I"/>
</dbReference>
<dbReference type="InterPro" id="IPR022478">
    <property type="entry name" value="ABC_transptr_sub-bd_PQQ"/>
</dbReference>
<dbReference type="Proteomes" id="UP000199502">
    <property type="component" value="Unassembled WGS sequence"/>
</dbReference>
<dbReference type="PANTHER" id="PTHR30483:SF6">
    <property type="entry name" value="PERIPLASMIC BINDING PROTEIN OF ABC TRANSPORTER FOR NATURAL AMINO ACIDS"/>
    <property type="match status" value="1"/>
</dbReference>
<dbReference type="AlphaFoldDB" id="A0A1G5HTM7"/>
<dbReference type="EMBL" id="FMVT01000007">
    <property type="protein sequence ID" value="SCY67232.1"/>
    <property type="molecule type" value="Genomic_DNA"/>
</dbReference>
<keyword evidence="3" id="KW-0813">Transport</keyword>
<dbReference type="STRING" id="336292.SAMN05660710_02307"/>
<proteinExistence type="inferred from homology"/>
<sequence>MLRDFAATATIAATLLAGAAAWAEPIRIDVIERQVVPPPILSNLIAPPEDLGLAGAELGLADIQATGRFTGTNYQLTETRVAPEAAFLPAVQALLAEGARLLVVKAPAADLLELADLPEAAGAVIFNIAVPDDALRGTECRPNLLHTTPSLAMRADALAQFALKKRWTRLALLEGPNPEDAAFAAALRGAVAKFGLTLAGETGWAFDADMRRVASEEVPAFTQGLPDHDLLVVADERGDFGRYIAYNTWLPRPVAGSEGIMPLGFSAAVENWGAAQLQGRFREIAGRGMEAPDFAAWAALAAIGETVTRTGDPAPAALRAYLLSDEFRLSGFLGTPLSFRDWDGQMRQPVPLVTERAVVMTAPLEGFLHEFSELDTLGQDRPGTACTRFGDAR</sequence>
<evidence type="ECO:0000256" key="2">
    <source>
        <dbReference type="ARBA" id="ARBA00022729"/>
    </source>
</evidence>
<accession>A0A1G5HTM7</accession>
<dbReference type="SUPFAM" id="SSF53822">
    <property type="entry name" value="Periplasmic binding protein-like I"/>
    <property type="match status" value="1"/>
</dbReference>
<dbReference type="InterPro" id="IPR051010">
    <property type="entry name" value="BCAA_transport"/>
</dbReference>
<dbReference type="InterPro" id="IPR028081">
    <property type="entry name" value="Leu-bd"/>
</dbReference>
<name>A0A1G5HTM7_9RHOB</name>
<keyword evidence="6" id="KW-1185">Reference proteome</keyword>
<dbReference type="NCBIfam" id="TIGR03863">
    <property type="entry name" value="PQQ_ABC_bind"/>
    <property type="match status" value="1"/>
</dbReference>
<dbReference type="OrthoDB" id="5341635at2"/>
<dbReference type="PANTHER" id="PTHR30483">
    <property type="entry name" value="LEUCINE-SPECIFIC-BINDING PROTEIN"/>
    <property type="match status" value="1"/>
</dbReference>
<evidence type="ECO:0000256" key="3">
    <source>
        <dbReference type="ARBA" id="ARBA00022970"/>
    </source>
</evidence>
<keyword evidence="2" id="KW-0732">Signal</keyword>
<reference evidence="5 6" key="1">
    <citation type="submission" date="2016-10" db="EMBL/GenBank/DDBJ databases">
        <authorList>
            <person name="de Groot N.N."/>
        </authorList>
    </citation>
    <scope>NUCLEOTIDE SEQUENCE [LARGE SCALE GENOMIC DNA]</scope>
    <source>
        <strain evidence="5 6">CGMCC 1.8925</strain>
    </source>
</reference>
<gene>
    <name evidence="5" type="ORF">SAMN05660710_02307</name>
</gene>
<organism evidence="5 6">
    <name type="scientific">Paracoccus tibetensis</name>
    <dbReference type="NCBI Taxonomy" id="336292"/>
    <lineage>
        <taxon>Bacteria</taxon>
        <taxon>Pseudomonadati</taxon>
        <taxon>Pseudomonadota</taxon>
        <taxon>Alphaproteobacteria</taxon>
        <taxon>Rhodobacterales</taxon>
        <taxon>Paracoccaceae</taxon>
        <taxon>Paracoccus</taxon>
    </lineage>
</organism>
<feature type="domain" description="Leucine-binding protein" evidence="4">
    <location>
        <begin position="53"/>
        <end position="203"/>
    </location>
</feature>
<evidence type="ECO:0000313" key="6">
    <source>
        <dbReference type="Proteomes" id="UP000199502"/>
    </source>
</evidence>
<dbReference type="GO" id="GO:0006865">
    <property type="term" value="P:amino acid transport"/>
    <property type="evidence" value="ECO:0007669"/>
    <property type="project" value="UniProtKB-KW"/>
</dbReference>
<protein>
    <submittedName>
        <fullName evidence="5">ABC transporter, substrate binding protein, PQQ-dependent alcohol dehydrogenase system</fullName>
    </submittedName>
</protein>
<evidence type="ECO:0000259" key="4">
    <source>
        <dbReference type="Pfam" id="PF13458"/>
    </source>
</evidence>
<dbReference type="Pfam" id="PF13458">
    <property type="entry name" value="Peripla_BP_6"/>
    <property type="match status" value="1"/>
</dbReference>
<comment type="similarity">
    <text evidence="1">Belongs to the leucine-binding protein family.</text>
</comment>
<evidence type="ECO:0000256" key="1">
    <source>
        <dbReference type="ARBA" id="ARBA00010062"/>
    </source>
</evidence>
<dbReference type="RefSeq" id="WP_090744634.1">
    <property type="nucleotide sequence ID" value="NZ_FMVT01000007.1"/>
</dbReference>
<evidence type="ECO:0000313" key="5">
    <source>
        <dbReference type="EMBL" id="SCY67232.1"/>
    </source>
</evidence>
<keyword evidence="3" id="KW-0029">Amino-acid transport</keyword>